<evidence type="ECO:0000256" key="4">
    <source>
        <dbReference type="ARBA" id="ARBA00022452"/>
    </source>
</evidence>
<evidence type="ECO:0000256" key="7">
    <source>
        <dbReference type="ARBA" id="ARBA00023136"/>
    </source>
</evidence>
<keyword evidence="4 10" id="KW-1134">Transmembrane beta strand</keyword>
<keyword evidence="3 10" id="KW-0813">Transport</keyword>
<dbReference type="GO" id="GO:0015344">
    <property type="term" value="F:siderophore uptake transmembrane transporter activity"/>
    <property type="evidence" value="ECO:0007669"/>
    <property type="project" value="TreeGrafter"/>
</dbReference>
<dbReference type="GO" id="GO:0009279">
    <property type="term" value="C:cell outer membrane"/>
    <property type="evidence" value="ECO:0007669"/>
    <property type="project" value="UniProtKB-SubCell"/>
</dbReference>
<feature type="compositionally biased region" description="Polar residues" evidence="12">
    <location>
        <begin position="307"/>
        <end position="326"/>
    </location>
</feature>
<comment type="similarity">
    <text evidence="2 10 11">Belongs to the TonB-dependent receptor family.</text>
</comment>
<name>A0AA49FIY3_9PROT</name>
<dbReference type="EMBL" id="CP107246">
    <property type="protein sequence ID" value="WIM04764.1"/>
    <property type="molecule type" value="Genomic_DNA"/>
</dbReference>
<evidence type="ECO:0000256" key="3">
    <source>
        <dbReference type="ARBA" id="ARBA00022448"/>
    </source>
</evidence>
<gene>
    <name evidence="16" type="ORF">OHM77_08630</name>
</gene>
<evidence type="ECO:0000256" key="1">
    <source>
        <dbReference type="ARBA" id="ARBA00004571"/>
    </source>
</evidence>
<evidence type="ECO:0000256" key="13">
    <source>
        <dbReference type="SAM" id="SignalP"/>
    </source>
</evidence>
<dbReference type="PROSITE" id="PS52016">
    <property type="entry name" value="TONB_DEPENDENT_REC_3"/>
    <property type="match status" value="1"/>
</dbReference>
<dbReference type="SUPFAM" id="SSF56935">
    <property type="entry name" value="Porins"/>
    <property type="match status" value="1"/>
</dbReference>
<evidence type="ECO:0000256" key="2">
    <source>
        <dbReference type="ARBA" id="ARBA00009810"/>
    </source>
</evidence>
<keyword evidence="5 10" id="KW-0812">Transmembrane</keyword>
<dbReference type="PANTHER" id="PTHR30069:SF40">
    <property type="entry name" value="TONB-DEPENDENT RECEPTOR NMB0964-RELATED"/>
    <property type="match status" value="1"/>
</dbReference>
<dbReference type="Pfam" id="PF00593">
    <property type="entry name" value="TonB_dep_Rec_b-barrel"/>
    <property type="match status" value="1"/>
</dbReference>
<proteinExistence type="inferred from homology"/>
<evidence type="ECO:0000256" key="12">
    <source>
        <dbReference type="SAM" id="MobiDB-lite"/>
    </source>
</evidence>
<dbReference type="Gene3D" id="2.40.170.20">
    <property type="entry name" value="TonB-dependent receptor, beta-barrel domain"/>
    <property type="match status" value="1"/>
</dbReference>
<evidence type="ECO:0000259" key="14">
    <source>
        <dbReference type="Pfam" id="PF00593"/>
    </source>
</evidence>
<dbReference type="InterPro" id="IPR036942">
    <property type="entry name" value="Beta-barrel_TonB_sf"/>
</dbReference>
<evidence type="ECO:0000256" key="10">
    <source>
        <dbReference type="PROSITE-ProRule" id="PRU01360"/>
    </source>
</evidence>
<dbReference type="PANTHER" id="PTHR30069">
    <property type="entry name" value="TONB-DEPENDENT OUTER MEMBRANE RECEPTOR"/>
    <property type="match status" value="1"/>
</dbReference>
<dbReference type="InterPro" id="IPR000531">
    <property type="entry name" value="Beta-barrel_TonB"/>
</dbReference>
<keyword evidence="6 11" id="KW-0798">TonB box</keyword>
<keyword evidence="8 16" id="KW-0675">Receptor</keyword>
<feature type="chain" id="PRO_5041342111" evidence="13">
    <location>
        <begin position="19"/>
        <end position="690"/>
    </location>
</feature>
<dbReference type="InterPro" id="IPR012910">
    <property type="entry name" value="Plug_dom"/>
</dbReference>
<dbReference type="GO" id="GO:0044718">
    <property type="term" value="P:siderophore transmembrane transport"/>
    <property type="evidence" value="ECO:0007669"/>
    <property type="project" value="TreeGrafter"/>
</dbReference>
<dbReference type="Proteomes" id="UP001234916">
    <property type="component" value="Chromosome"/>
</dbReference>
<organism evidence="16">
    <name type="scientific">Candidatus Nitricoxidivorans perseverans</name>
    <dbReference type="NCBI Taxonomy" id="2975601"/>
    <lineage>
        <taxon>Bacteria</taxon>
        <taxon>Pseudomonadati</taxon>
        <taxon>Pseudomonadota</taxon>
        <taxon>Betaproteobacteria</taxon>
        <taxon>Nitrosomonadales</taxon>
        <taxon>Sterolibacteriaceae</taxon>
        <taxon>Candidatus Nitricoxidivorans</taxon>
    </lineage>
</organism>
<dbReference type="Pfam" id="PF07715">
    <property type="entry name" value="Plug"/>
    <property type="match status" value="1"/>
</dbReference>
<feature type="region of interest" description="Disordered" evidence="12">
    <location>
        <begin position="305"/>
        <end position="334"/>
    </location>
</feature>
<dbReference type="Gene3D" id="2.170.130.10">
    <property type="entry name" value="TonB-dependent receptor, plug domain"/>
    <property type="match status" value="1"/>
</dbReference>
<keyword evidence="13" id="KW-0732">Signal</keyword>
<evidence type="ECO:0000256" key="8">
    <source>
        <dbReference type="ARBA" id="ARBA00023170"/>
    </source>
</evidence>
<evidence type="ECO:0000259" key="15">
    <source>
        <dbReference type="Pfam" id="PF07715"/>
    </source>
</evidence>
<dbReference type="AlphaFoldDB" id="A0AA49FIY3"/>
<comment type="subcellular location">
    <subcellularLocation>
        <location evidence="1 10">Cell outer membrane</location>
        <topology evidence="1 10">Multi-pass membrane protein</topology>
    </subcellularLocation>
</comment>
<evidence type="ECO:0000256" key="5">
    <source>
        <dbReference type="ARBA" id="ARBA00022692"/>
    </source>
</evidence>
<dbReference type="KEGG" id="npv:OHM77_08630"/>
<keyword evidence="9 10" id="KW-0998">Cell outer membrane</keyword>
<feature type="signal peptide" evidence="13">
    <location>
        <begin position="1"/>
        <end position="18"/>
    </location>
</feature>
<evidence type="ECO:0000256" key="6">
    <source>
        <dbReference type="ARBA" id="ARBA00023077"/>
    </source>
</evidence>
<dbReference type="InterPro" id="IPR039426">
    <property type="entry name" value="TonB-dep_rcpt-like"/>
</dbReference>
<accession>A0AA49FIY3</accession>
<reference evidence="16" key="1">
    <citation type="journal article" date="2023" name="Nat. Microbiol.">
        <title>Enrichment and characterization of a nitric oxide-reducing microbial community in a continuous bioreactor.</title>
        <authorList>
            <person name="Garrido-Amador P."/>
            <person name="Stortenbeker N."/>
            <person name="Wessels H.J.C.T."/>
            <person name="Speth D.R."/>
            <person name="Garcia-Heredia I."/>
            <person name="Kartal B."/>
        </authorList>
    </citation>
    <scope>NUCLEOTIDE SEQUENCE</scope>
    <source>
        <strain evidence="16">MAG1</strain>
    </source>
</reference>
<feature type="domain" description="TonB-dependent receptor plug" evidence="15">
    <location>
        <begin position="45"/>
        <end position="143"/>
    </location>
</feature>
<feature type="compositionally biased region" description="Basic and acidic residues" evidence="12">
    <location>
        <begin position="215"/>
        <end position="224"/>
    </location>
</feature>
<feature type="region of interest" description="Disordered" evidence="12">
    <location>
        <begin position="195"/>
        <end position="231"/>
    </location>
</feature>
<keyword evidence="7 10" id="KW-0472">Membrane</keyword>
<feature type="region of interest" description="Disordered" evidence="12">
    <location>
        <begin position="462"/>
        <end position="482"/>
    </location>
</feature>
<protein>
    <submittedName>
        <fullName evidence="16">TonB-dependent receptor</fullName>
    </submittedName>
</protein>
<dbReference type="InterPro" id="IPR037066">
    <property type="entry name" value="Plug_dom_sf"/>
</dbReference>
<evidence type="ECO:0000313" key="16">
    <source>
        <dbReference type="EMBL" id="WIM04764.1"/>
    </source>
</evidence>
<evidence type="ECO:0000256" key="9">
    <source>
        <dbReference type="ARBA" id="ARBA00023237"/>
    </source>
</evidence>
<evidence type="ECO:0000256" key="11">
    <source>
        <dbReference type="RuleBase" id="RU003357"/>
    </source>
</evidence>
<feature type="domain" description="TonB-dependent receptor-like beta-barrel" evidence="14">
    <location>
        <begin position="227"/>
        <end position="652"/>
    </location>
</feature>
<sequence>MKTPLPVLLLALTASVQAAGEQVLKEITVTSAGMNDVDERKQAATQKIIINRQDIENMGALTINDVLGKLPGIDVGTPTSDGTLATRSRGMARDSVQIVIDGERVPPGHNRMVQGTVGRLPSGELRQIEIVRGSSAEFGGSAPVTVHLILDKPMSRESTDAKIAMGVRGGEPVLQANVTKGGGDKTFSWSLPVTFNHNGMPSDRQTGRSDSAGVRQDDHAEGNHASDSFSISPRLTWKSDRDNLTLNPLVFRSYGKGESDFTRTDIAVPASSYARRDDDRLRRAYDRMRATAEVFRQGVKYSGRAMVSSSEQGSRAKRTNQATQAVSEDESHREALDTDAAFRIDWTAGKHVLAANLEHAGHKSDERLDSTGYATETHESWERQWSAWIQDEWSLSPATTLTLGMRGEFLKYAVDGASQDHQRWLPSVAVRWEPVQHWVLRSSLGAGLKAPRLDELTNQPVRSVNANTPLEPDQRGNPNLRPERSVNFEAVVERYLPNDAGVFGVNAYLRRTEDFTERRVELEGARWVDRPWNEGTAHHWGVEFDGKLRTDGLGWRGATLRAHLTLPHSRVQDERLGLRRAAREQPRYILSAGFDQTLAEMSFGASMQHNGRVRTRTPGEQEFETGSRTVVNVYALKKLDATWNLRLSGDNLFRAKARRQQDAFAPGSSWSLVTTDEGARTVLLSLEGKW</sequence>